<dbReference type="GO" id="GO:0009432">
    <property type="term" value="P:SOS response"/>
    <property type="evidence" value="ECO:0007669"/>
    <property type="project" value="UniProtKB-UniRule"/>
</dbReference>
<keyword evidence="5 13" id="KW-0227">DNA damage</keyword>
<evidence type="ECO:0000256" key="6">
    <source>
        <dbReference type="ARBA" id="ARBA00022801"/>
    </source>
</evidence>
<dbReference type="GO" id="GO:0004252">
    <property type="term" value="F:serine-type endopeptidase activity"/>
    <property type="evidence" value="ECO:0007669"/>
    <property type="project" value="UniProtKB-UniRule"/>
</dbReference>
<dbReference type="EC" id="3.4.21.88" evidence="13"/>
<keyword evidence="4 13" id="KW-0235">DNA replication</keyword>
<evidence type="ECO:0000256" key="15">
    <source>
        <dbReference type="SAM" id="MobiDB-lite"/>
    </source>
</evidence>
<feature type="region of interest" description="Disordered" evidence="15">
    <location>
        <begin position="1"/>
        <end position="45"/>
    </location>
</feature>
<dbReference type="FunFam" id="2.10.109.10:FF:000001">
    <property type="entry name" value="LexA repressor"/>
    <property type="match status" value="1"/>
</dbReference>
<dbReference type="PANTHER" id="PTHR33516">
    <property type="entry name" value="LEXA REPRESSOR"/>
    <property type="match status" value="1"/>
</dbReference>
<evidence type="ECO:0000313" key="16">
    <source>
        <dbReference type="EMBL" id="UOE17859.1"/>
    </source>
</evidence>
<dbReference type="InterPro" id="IPR036388">
    <property type="entry name" value="WH-like_DNA-bd_sf"/>
</dbReference>
<evidence type="ECO:0000256" key="12">
    <source>
        <dbReference type="ARBA" id="ARBA00023236"/>
    </source>
</evidence>
<accession>A0A399G189</accession>
<dbReference type="GO" id="GO:0006281">
    <property type="term" value="P:DNA repair"/>
    <property type="evidence" value="ECO:0007669"/>
    <property type="project" value="UniProtKB-UniRule"/>
</dbReference>
<dbReference type="AlphaFoldDB" id="A0A399G189"/>
<evidence type="ECO:0000256" key="4">
    <source>
        <dbReference type="ARBA" id="ARBA00022705"/>
    </source>
</evidence>
<dbReference type="SUPFAM" id="SSF46785">
    <property type="entry name" value="Winged helix' DNA-binding domain"/>
    <property type="match status" value="1"/>
</dbReference>
<dbReference type="InterPro" id="IPR006197">
    <property type="entry name" value="Peptidase_S24_LexA"/>
</dbReference>
<keyword evidence="11 13" id="KW-0234">DNA repair</keyword>
<dbReference type="InterPro" id="IPR036390">
    <property type="entry name" value="WH_DNA-bd_sf"/>
</dbReference>
<evidence type="ECO:0000256" key="2">
    <source>
        <dbReference type="ARBA" id="ARBA00011738"/>
    </source>
</evidence>
<evidence type="ECO:0000256" key="11">
    <source>
        <dbReference type="ARBA" id="ARBA00023204"/>
    </source>
</evidence>
<keyword evidence="6 13" id="KW-0378">Hydrolase</keyword>
<evidence type="ECO:0000256" key="9">
    <source>
        <dbReference type="ARBA" id="ARBA00023125"/>
    </source>
</evidence>
<name>A0A399G189_9ACTN</name>
<dbReference type="HAMAP" id="MF_00015">
    <property type="entry name" value="LexA"/>
    <property type="match status" value="1"/>
</dbReference>
<keyword evidence="9 13" id="KW-0238">DNA-binding</keyword>
<feature type="compositionally biased region" description="Basic and acidic residues" evidence="15">
    <location>
        <begin position="1"/>
        <end position="17"/>
    </location>
</feature>
<protein>
    <recommendedName>
        <fullName evidence="13">LexA repressor</fullName>
        <ecNumber evidence="13">3.4.21.88</ecNumber>
    </recommendedName>
</protein>
<keyword evidence="7 13" id="KW-0068">Autocatalytic cleavage</keyword>
<evidence type="ECO:0000256" key="8">
    <source>
        <dbReference type="ARBA" id="ARBA00023015"/>
    </source>
</evidence>
<gene>
    <name evidence="13 16" type="primary">lexA</name>
    <name evidence="16" type="ORF">NI17_013295</name>
</gene>
<organism evidence="16 17">
    <name type="scientific">Thermobifida halotolerans</name>
    <dbReference type="NCBI Taxonomy" id="483545"/>
    <lineage>
        <taxon>Bacteria</taxon>
        <taxon>Bacillati</taxon>
        <taxon>Actinomycetota</taxon>
        <taxon>Actinomycetes</taxon>
        <taxon>Streptosporangiales</taxon>
        <taxon>Nocardiopsidaceae</taxon>
        <taxon>Thermobifida</taxon>
    </lineage>
</organism>
<dbReference type="CDD" id="cd06529">
    <property type="entry name" value="S24_LexA-like"/>
    <property type="match status" value="1"/>
</dbReference>
<dbReference type="FunFam" id="1.10.10.10:FF:000009">
    <property type="entry name" value="LexA repressor"/>
    <property type="match status" value="1"/>
</dbReference>
<evidence type="ECO:0000256" key="3">
    <source>
        <dbReference type="ARBA" id="ARBA00022491"/>
    </source>
</evidence>
<evidence type="ECO:0000256" key="10">
    <source>
        <dbReference type="ARBA" id="ARBA00023163"/>
    </source>
</evidence>
<evidence type="ECO:0000313" key="17">
    <source>
        <dbReference type="Proteomes" id="UP000265719"/>
    </source>
</evidence>
<dbReference type="NCBIfam" id="TIGR00498">
    <property type="entry name" value="lexA"/>
    <property type="match status" value="1"/>
</dbReference>
<feature type="active site" description="For autocatalytic cleavage activity" evidence="13">
    <location>
        <position position="180"/>
    </location>
</feature>
<comment type="function">
    <text evidence="13">Represses a number of genes involved in the response to DNA damage (SOS response), including recA and lexA. In the presence of single-stranded DNA, RecA interacts with LexA causing an autocatalytic cleavage which disrupts the DNA-binding part of LexA, leading to derepression of the SOS regulon and eventually DNA repair.</text>
</comment>
<feature type="DNA-binding region" description="H-T-H motif" evidence="13">
    <location>
        <begin position="69"/>
        <end position="89"/>
    </location>
</feature>
<keyword evidence="3 13" id="KW-0678">Repressor</keyword>
<dbReference type="InterPro" id="IPR015927">
    <property type="entry name" value="Peptidase_S24_S26A/B/C"/>
</dbReference>
<evidence type="ECO:0000256" key="7">
    <source>
        <dbReference type="ARBA" id="ARBA00022813"/>
    </source>
</evidence>
<dbReference type="InterPro" id="IPR006200">
    <property type="entry name" value="LexA"/>
</dbReference>
<dbReference type="PRINTS" id="PR00726">
    <property type="entry name" value="LEXASERPTASE"/>
</dbReference>
<dbReference type="Proteomes" id="UP000265719">
    <property type="component" value="Chromosome"/>
</dbReference>
<sequence>MPEENHGAQKPRAEEKSSVSALRPVRTEPDSAQTSAKEADAAPTLTDRQRSVLNVIHRYVRERGYPPSIREIGDAVGLSSPSSVAHQLKVLQRKGYLHRDQNRPRAVEIRIPGQSPVRSQNELGDVPGADSPGTVDIPLLGRIAAGGPILAEEYVEDVLNLPRQLVGEGALFMLTVVGDSMVDAAITDGDLVVVRQQPDANNGDIVAALLGDEATVKVFKRDGEHVWLLPRNSAYEPINGDSATILGKVVTVLRKV</sequence>
<feature type="site" description="Cleavage; by autolysis" evidence="13">
    <location>
        <begin position="145"/>
        <end position="146"/>
    </location>
</feature>
<keyword evidence="12 13" id="KW-0742">SOS response</keyword>
<dbReference type="Gene3D" id="1.10.10.10">
    <property type="entry name" value="Winged helix-like DNA-binding domain superfamily/Winged helix DNA-binding domain"/>
    <property type="match status" value="1"/>
</dbReference>
<keyword evidence="10 13" id="KW-0804">Transcription</keyword>
<dbReference type="PANTHER" id="PTHR33516:SF2">
    <property type="entry name" value="LEXA REPRESSOR-RELATED"/>
    <property type="match status" value="1"/>
</dbReference>
<keyword evidence="17" id="KW-1185">Reference proteome</keyword>
<keyword evidence="8 13" id="KW-0805">Transcription regulation</keyword>
<comment type="similarity">
    <text evidence="1 13 14">Belongs to the peptidase S24 family.</text>
</comment>
<feature type="active site" description="For autocatalytic cleavage activity" evidence="13">
    <location>
        <position position="217"/>
    </location>
</feature>
<dbReference type="InterPro" id="IPR006199">
    <property type="entry name" value="LexA_DNA-bd_dom"/>
</dbReference>
<dbReference type="Gene3D" id="2.10.109.10">
    <property type="entry name" value="Umud Fragment, subunit A"/>
    <property type="match status" value="1"/>
</dbReference>
<evidence type="ECO:0000256" key="5">
    <source>
        <dbReference type="ARBA" id="ARBA00022763"/>
    </source>
</evidence>
<dbReference type="GO" id="GO:0045892">
    <property type="term" value="P:negative regulation of DNA-templated transcription"/>
    <property type="evidence" value="ECO:0007669"/>
    <property type="project" value="UniProtKB-UniRule"/>
</dbReference>
<dbReference type="InterPro" id="IPR050077">
    <property type="entry name" value="LexA_repressor"/>
</dbReference>
<reference evidence="16" key="1">
    <citation type="submission" date="2020-10" db="EMBL/GenBank/DDBJ databases">
        <title>De novo genome project of the cellulose decomposer Thermobifida halotolerans type strain.</title>
        <authorList>
            <person name="Nagy I."/>
            <person name="Horvath B."/>
            <person name="Kukolya J."/>
            <person name="Nagy I."/>
            <person name="Orsini M."/>
        </authorList>
    </citation>
    <scope>NUCLEOTIDE SEQUENCE</scope>
    <source>
        <strain evidence="16">DSM 44931</strain>
    </source>
</reference>
<dbReference type="OrthoDB" id="9802364at2"/>
<dbReference type="EMBL" id="CP063196">
    <property type="protein sequence ID" value="UOE17859.1"/>
    <property type="molecule type" value="Genomic_DNA"/>
</dbReference>
<proteinExistence type="inferred from homology"/>
<dbReference type="InterPro" id="IPR039418">
    <property type="entry name" value="LexA-like"/>
</dbReference>
<dbReference type="GO" id="GO:0006260">
    <property type="term" value="P:DNA replication"/>
    <property type="evidence" value="ECO:0007669"/>
    <property type="project" value="UniProtKB-UniRule"/>
</dbReference>
<dbReference type="InterPro" id="IPR036286">
    <property type="entry name" value="LexA/Signal_pep-like_sf"/>
</dbReference>
<comment type="catalytic activity">
    <reaction evidence="13">
        <text>Hydrolysis of Ala-|-Gly bond in repressor LexA.</text>
        <dbReference type="EC" id="3.4.21.88"/>
    </reaction>
</comment>
<dbReference type="Pfam" id="PF01726">
    <property type="entry name" value="LexA_DNA_bind"/>
    <property type="match status" value="1"/>
</dbReference>
<dbReference type="KEGG" id="thao:NI17_013295"/>
<evidence type="ECO:0000256" key="13">
    <source>
        <dbReference type="HAMAP-Rule" id="MF_00015"/>
    </source>
</evidence>
<dbReference type="GO" id="GO:0003677">
    <property type="term" value="F:DNA binding"/>
    <property type="evidence" value="ECO:0007669"/>
    <property type="project" value="UniProtKB-UniRule"/>
</dbReference>
<comment type="subunit">
    <text evidence="2 13">Homodimer.</text>
</comment>
<evidence type="ECO:0000256" key="1">
    <source>
        <dbReference type="ARBA" id="ARBA00007484"/>
    </source>
</evidence>
<evidence type="ECO:0000256" key="14">
    <source>
        <dbReference type="RuleBase" id="RU003991"/>
    </source>
</evidence>
<dbReference type="Pfam" id="PF00717">
    <property type="entry name" value="Peptidase_S24"/>
    <property type="match status" value="1"/>
</dbReference>
<dbReference type="SUPFAM" id="SSF51306">
    <property type="entry name" value="LexA/Signal peptidase"/>
    <property type="match status" value="1"/>
</dbReference>
<dbReference type="GO" id="GO:0006508">
    <property type="term" value="P:proteolysis"/>
    <property type="evidence" value="ECO:0007669"/>
    <property type="project" value="InterPro"/>
</dbReference>
<dbReference type="RefSeq" id="WP_068688881.1">
    <property type="nucleotide sequence ID" value="NZ_CP063196.1"/>
</dbReference>